<gene>
    <name evidence="1" type="ORF">GZ33H6_21</name>
</gene>
<organism evidence="1">
    <name type="scientific">Uncultured archaeon GZfos26G2</name>
    <dbReference type="NCBI Taxonomy" id="3386331"/>
    <lineage>
        <taxon>Archaea</taxon>
        <taxon>Methanobacteriati</taxon>
        <taxon>Methanobacteriota</taxon>
        <taxon>Stenosarchaea group</taxon>
        <taxon>Methanomicrobia</taxon>
        <taxon>Candidatus Methanophagales</taxon>
        <taxon>Candidatus Methanophagaceae</taxon>
        <taxon>Candidatus Methanophaga</taxon>
    </lineage>
</organism>
<accession>Q64A05</accession>
<evidence type="ECO:0000313" key="1">
    <source>
        <dbReference type="EMBL" id="AAU83772.1"/>
    </source>
</evidence>
<dbReference type="EMBL" id="AY714858">
    <property type="protein sequence ID" value="AAU83772.1"/>
    <property type="molecule type" value="Genomic_DNA"/>
</dbReference>
<reference evidence="1" key="2">
    <citation type="submission" date="2004-08" db="EMBL/GenBank/DDBJ databases">
        <authorList>
            <person name="Putnam N."/>
            <person name="Detter J.C."/>
            <person name="Richardson P.M."/>
            <person name="Rokhsar D."/>
        </authorList>
    </citation>
    <scope>NUCLEOTIDE SEQUENCE</scope>
</reference>
<proteinExistence type="predicted"/>
<dbReference type="InterPro" id="IPR035093">
    <property type="entry name" value="RelE/ParE_toxin_dom_sf"/>
</dbReference>
<reference evidence="1" key="1">
    <citation type="journal article" date="2004" name="Science">
        <title>Reverse methanogenesis: testing the hypothesis with environmental genomics.</title>
        <authorList>
            <person name="Hallam S.J."/>
            <person name="Putnam N."/>
            <person name="Preston C.M."/>
            <person name="Detter J.C."/>
            <person name="Rokhsar D."/>
            <person name="Richardson P.M."/>
            <person name="DeLong E.F."/>
        </authorList>
    </citation>
    <scope>NUCLEOTIDE SEQUENCE</scope>
</reference>
<dbReference type="Gene3D" id="3.30.2310.20">
    <property type="entry name" value="RelE-like"/>
    <property type="match status" value="1"/>
</dbReference>
<dbReference type="AlphaFoldDB" id="Q64A05"/>
<protein>
    <recommendedName>
        <fullName evidence="2">Type II toxin-antitoxin system RelE/ParE family toxin</fullName>
    </recommendedName>
</protein>
<sequence length="50" mass="6055">MPEYNQLDLRELIYQNYRIIYRVKRGCIAIVWITHGARLLPEDLEDIRPP</sequence>
<evidence type="ECO:0008006" key="2">
    <source>
        <dbReference type="Google" id="ProtNLM"/>
    </source>
</evidence>
<name>Q64A05_UNCAG</name>